<dbReference type="InterPro" id="IPR003594">
    <property type="entry name" value="HATPase_dom"/>
</dbReference>
<evidence type="ECO:0000256" key="3">
    <source>
        <dbReference type="ARBA" id="ARBA00022553"/>
    </source>
</evidence>
<accession>A0A4U6D5S4</accession>
<evidence type="ECO:0000256" key="1">
    <source>
        <dbReference type="ARBA" id="ARBA00000085"/>
    </source>
</evidence>
<dbReference type="Proteomes" id="UP000304900">
    <property type="component" value="Unassembled WGS sequence"/>
</dbReference>
<keyword evidence="4" id="KW-0808">Transferase</keyword>
<feature type="repeat" description="TPR" evidence="9">
    <location>
        <begin position="169"/>
        <end position="202"/>
    </location>
</feature>
<dbReference type="Gene3D" id="1.25.40.10">
    <property type="entry name" value="Tetratricopeptide repeat domain"/>
    <property type="match status" value="1"/>
</dbReference>
<organism evidence="13 14">
    <name type="scientific">Dyadobacter frigoris</name>
    <dbReference type="NCBI Taxonomy" id="2576211"/>
    <lineage>
        <taxon>Bacteria</taxon>
        <taxon>Pseudomonadati</taxon>
        <taxon>Bacteroidota</taxon>
        <taxon>Cytophagia</taxon>
        <taxon>Cytophagales</taxon>
        <taxon>Spirosomataceae</taxon>
        <taxon>Dyadobacter</taxon>
    </lineage>
</organism>
<dbReference type="InterPro" id="IPR019734">
    <property type="entry name" value="TPR_rpt"/>
</dbReference>
<gene>
    <name evidence="13" type="ORF">FDK13_07610</name>
</gene>
<keyword evidence="5" id="KW-0547">Nucleotide-binding</keyword>
<dbReference type="GO" id="GO:0005524">
    <property type="term" value="F:ATP binding"/>
    <property type="evidence" value="ECO:0007669"/>
    <property type="project" value="UniProtKB-KW"/>
</dbReference>
<comment type="caution">
    <text evidence="13">The sequence shown here is derived from an EMBL/GenBank/DDBJ whole genome shotgun (WGS) entry which is preliminary data.</text>
</comment>
<dbReference type="AlphaFoldDB" id="A0A4U6D5S4"/>
<evidence type="ECO:0000259" key="12">
    <source>
        <dbReference type="PROSITE" id="PS50109"/>
    </source>
</evidence>
<dbReference type="GO" id="GO:0000155">
    <property type="term" value="F:phosphorelay sensor kinase activity"/>
    <property type="evidence" value="ECO:0007669"/>
    <property type="project" value="InterPro"/>
</dbReference>
<dbReference type="InterPro" id="IPR005467">
    <property type="entry name" value="His_kinase_dom"/>
</dbReference>
<keyword evidence="14" id="KW-1185">Reference proteome</keyword>
<sequence>MGVLFQIRNIRIFRKLSRFVMSLVVFQFFRVIGFVPACGKIFLFGIFLSFPNIGMAQISHGDSMLTALKKLPQTTNTLANDTVRVELLCLLGSGKDKNGLFQGDYKQCIAWLNEAERLSAHHKWTRGLLEANLNAGVLHAWNGNNLIGLQKIHKAKYYAEQLNRPEYLAKTYRYLADLYYLLGNYDQSIFYLEKALKPAKLTDKVFYIIVIQNLGESYLRKSENRKAMFWLSQAYQESKRIGDNQMLKYTTLNWADACLAAGNKEQLRLLLNEYRTNPFIDKAWDVHYFSLNAQHFLLQNLPHKALVELKKGLSNSETAGEEHRRELFLTLSQVYERLHKSELSLIYYKKYSELWEKGIKSFQQRQTEYLKFEYESLKQGDAIDSLNKDIDGQKASRNRLWLAVALALLFATFLVVNNRVLSKKNRLIEVQRNQMMDFQGQLFASNDKLTRFNEELEQKVSERTEELLLANQELHAKNRQIQEAFTNGKRQERKRVASELHDNLGSTLSGLIWQLQSIMPENLAEKEQDVYTRLITQMHNAYSEIRHISHHLLPLELDNGLEAALSRLFADLNNNSKIRFNLEGRYPSNLLSKEQEAELYSICLELINNTLKHSGSSECTLKLSTSENTLELSLSDNGYGFDMTQGTKRGKGLDNIADRVESLNGKFTVHSRVGLGAQFRVAILQC</sequence>
<dbReference type="Pfam" id="PF07730">
    <property type="entry name" value="HisKA_3"/>
    <property type="match status" value="1"/>
</dbReference>
<evidence type="ECO:0000313" key="14">
    <source>
        <dbReference type="Proteomes" id="UP000304900"/>
    </source>
</evidence>
<evidence type="ECO:0000256" key="10">
    <source>
        <dbReference type="SAM" id="Coils"/>
    </source>
</evidence>
<keyword evidence="3" id="KW-0597">Phosphoprotein</keyword>
<evidence type="ECO:0000256" key="2">
    <source>
        <dbReference type="ARBA" id="ARBA00012438"/>
    </source>
</evidence>
<dbReference type="SUPFAM" id="SSF55874">
    <property type="entry name" value="ATPase domain of HSP90 chaperone/DNA topoisomerase II/histidine kinase"/>
    <property type="match status" value="1"/>
</dbReference>
<evidence type="ECO:0000256" key="5">
    <source>
        <dbReference type="ARBA" id="ARBA00022741"/>
    </source>
</evidence>
<dbReference type="Gene3D" id="3.30.565.10">
    <property type="entry name" value="Histidine kinase-like ATPase, C-terminal domain"/>
    <property type="match status" value="1"/>
</dbReference>
<keyword evidence="11" id="KW-0812">Transmembrane</keyword>
<feature type="transmembrane region" description="Helical" evidence="11">
    <location>
        <begin position="400"/>
        <end position="416"/>
    </location>
</feature>
<name>A0A4U6D5S4_9BACT</name>
<dbReference type="Gene3D" id="1.20.5.1930">
    <property type="match status" value="1"/>
</dbReference>
<keyword evidence="8" id="KW-0902">Two-component regulatory system</keyword>
<keyword evidence="10" id="KW-0175">Coiled coil</keyword>
<dbReference type="GO" id="GO:0016020">
    <property type="term" value="C:membrane"/>
    <property type="evidence" value="ECO:0007669"/>
    <property type="project" value="InterPro"/>
</dbReference>
<dbReference type="OrthoDB" id="613934at2"/>
<proteinExistence type="predicted"/>
<evidence type="ECO:0000256" key="7">
    <source>
        <dbReference type="ARBA" id="ARBA00022840"/>
    </source>
</evidence>
<dbReference type="Pfam" id="PF02518">
    <property type="entry name" value="HATPase_c"/>
    <property type="match status" value="1"/>
</dbReference>
<dbReference type="SUPFAM" id="SSF48452">
    <property type="entry name" value="TPR-like"/>
    <property type="match status" value="1"/>
</dbReference>
<dbReference type="GO" id="GO:0046983">
    <property type="term" value="F:protein dimerization activity"/>
    <property type="evidence" value="ECO:0007669"/>
    <property type="project" value="InterPro"/>
</dbReference>
<keyword evidence="7" id="KW-0067">ATP-binding</keyword>
<comment type="catalytic activity">
    <reaction evidence="1">
        <text>ATP + protein L-histidine = ADP + protein N-phospho-L-histidine.</text>
        <dbReference type="EC" id="2.7.13.3"/>
    </reaction>
</comment>
<keyword evidence="11" id="KW-1133">Transmembrane helix</keyword>
<feature type="coiled-coil region" evidence="10">
    <location>
        <begin position="446"/>
        <end position="473"/>
    </location>
</feature>
<feature type="domain" description="Histidine kinase" evidence="12">
    <location>
        <begin position="499"/>
        <end position="686"/>
    </location>
</feature>
<reference evidence="13 14" key="1">
    <citation type="submission" date="2019-05" db="EMBL/GenBank/DDBJ databases">
        <title>Dyadobacter AR-3-8 sp. nov., isolated from arctic soil.</title>
        <authorList>
            <person name="Chaudhary D.K."/>
        </authorList>
    </citation>
    <scope>NUCLEOTIDE SEQUENCE [LARGE SCALE GENOMIC DNA]</scope>
    <source>
        <strain evidence="13 14">AR-3-8</strain>
    </source>
</reference>
<feature type="transmembrane region" description="Helical" evidence="11">
    <location>
        <begin position="20"/>
        <end position="50"/>
    </location>
</feature>
<dbReference type="PANTHER" id="PTHR24421:SF10">
    <property type="entry name" value="NITRATE_NITRITE SENSOR PROTEIN NARQ"/>
    <property type="match status" value="1"/>
</dbReference>
<dbReference type="InterPro" id="IPR036890">
    <property type="entry name" value="HATPase_C_sf"/>
</dbReference>
<dbReference type="PROSITE" id="PS50005">
    <property type="entry name" value="TPR"/>
    <property type="match status" value="1"/>
</dbReference>
<evidence type="ECO:0000256" key="9">
    <source>
        <dbReference type="PROSITE-ProRule" id="PRU00339"/>
    </source>
</evidence>
<dbReference type="InterPro" id="IPR011990">
    <property type="entry name" value="TPR-like_helical_dom_sf"/>
</dbReference>
<evidence type="ECO:0000256" key="4">
    <source>
        <dbReference type="ARBA" id="ARBA00022679"/>
    </source>
</evidence>
<keyword evidence="9" id="KW-0802">TPR repeat</keyword>
<evidence type="ECO:0000256" key="11">
    <source>
        <dbReference type="SAM" id="Phobius"/>
    </source>
</evidence>
<dbReference type="PROSITE" id="PS50109">
    <property type="entry name" value="HIS_KIN"/>
    <property type="match status" value="1"/>
</dbReference>
<dbReference type="EMBL" id="SZVO01000003">
    <property type="protein sequence ID" value="TKT92672.1"/>
    <property type="molecule type" value="Genomic_DNA"/>
</dbReference>
<dbReference type="PANTHER" id="PTHR24421">
    <property type="entry name" value="NITRATE/NITRITE SENSOR PROTEIN NARX-RELATED"/>
    <property type="match status" value="1"/>
</dbReference>
<dbReference type="EC" id="2.7.13.3" evidence="2"/>
<dbReference type="InterPro" id="IPR050482">
    <property type="entry name" value="Sensor_HK_TwoCompSys"/>
</dbReference>
<protein>
    <recommendedName>
        <fullName evidence="2">histidine kinase</fullName>
        <ecNumber evidence="2">2.7.13.3</ecNumber>
    </recommendedName>
</protein>
<keyword evidence="11" id="KW-0472">Membrane</keyword>
<evidence type="ECO:0000256" key="6">
    <source>
        <dbReference type="ARBA" id="ARBA00022777"/>
    </source>
</evidence>
<dbReference type="CDD" id="cd16917">
    <property type="entry name" value="HATPase_UhpB-NarQ-NarX-like"/>
    <property type="match status" value="1"/>
</dbReference>
<evidence type="ECO:0000313" key="13">
    <source>
        <dbReference type="EMBL" id="TKT92672.1"/>
    </source>
</evidence>
<evidence type="ECO:0000256" key="8">
    <source>
        <dbReference type="ARBA" id="ARBA00023012"/>
    </source>
</evidence>
<dbReference type="InterPro" id="IPR011712">
    <property type="entry name" value="Sig_transdc_His_kin_sub3_dim/P"/>
</dbReference>
<keyword evidence="6" id="KW-0418">Kinase</keyword>